<evidence type="ECO:0000256" key="5">
    <source>
        <dbReference type="ARBA" id="ARBA00022490"/>
    </source>
</evidence>
<dbReference type="PANTHER" id="PTHR12418:SF19">
    <property type="entry name" value="ACYL-COENZYME A THIOESTERASE THEM4"/>
    <property type="match status" value="1"/>
</dbReference>
<keyword evidence="10" id="KW-0443">Lipid metabolism</keyword>
<evidence type="ECO:0000256" key="3">
    <source>
        <dbReference type="ARBA" id="ARBA00004632"/>
    </source>
</evidence>
<evidence type="ECO:0000256" key="1">
    <source>
        <dbReference type="ARBA" id="ARBA00004170"/>
    </source>
</evidence>
<evidence type="ECO:0000256" key="13">
    <source>
        <dbReference type="ARBA" id="ARBA00035852"/>
    </source>
</evidence>
<evidence type="ECO:0000256" key="8">
    <source>
        <dbReference type="ARBA" id="ARBA00022832"/>
    </source>
</evidence>
<keyword evidence="26" id="KW-1185">Reference proteome</keyword>
<comment type="catalytic activity">
    <reaction evidence="23">
        <text>tetradecanoyl-CoA + H2O = tetradecanoate + CoA + H(+)</text>
        <dbReference type="Rhea" id="RHEA:40119"/>
        <dbReference type="ChEBI" id="CHEBI:15377"/>
        <dbReference type="ChEBI" id="CHEBI:15378"/>
        <dbReference type="ChEBI" id="CHEBI:30807"/>
        <dbReference type="ChEBI" id="CHEBI:57287"/>
        <dbReference type="ChEBI" id="CHEBI:57385"/>
    </reaction>
    <physiologicalReaction direction="left-to-right" evidence="23">
        <dbReference type="Rhea" id="RHEA:40120"/>
    </physiologicalReaction>
</comment>
<evidence type="ECO:0000256" key="23">
    <source>
        <dbReference type="ARBA" id="ARBA00048180"/>
    </source>
</evidence>
<evidence type="ECO:0000256" key="16">
    <source>
        <dbReference type="ARBA" id="ARBA00038848"/>
    </source>
</evidence>
<dbReference type="InterPro" id="IPR006683">
    <property type="entry name" value="Thioestr_dom"/>
</dbReference>
<comment type="similarity">
    <text evidence="15">Belongs to the THEM4/THEM5 thioesterase family.</text>
</comment>
<evidence type="ECO:0000256" key="7">
    <source>
        <dbReference type="ARBA" id="ARBA00022801"/>
    </source>
</evidence>
<evidence type="ECO:0000256" key="4">
    <source>
        <dbReference type="ARBA" id="ARBA00022475"/>
    </source>
</evidence>
<keyword evidence="11" id="KW-0472">Membrane</keyword>
<keyword evidence="7" id="KW-0378">Hydrolase</keyword>
<comment type="catalytic activity">
    <reaction evidence="14">
        <text>(9Z)-octadecenoyl-CoA + H2O = (9Z)-octadecenoate + CoA + H(+)</text>
        <dbReference type="Rhea" id="RHEA:40139"/>
        <dbReference type="ChEBI" id="CHEBI:15377"/>
        <dbReference type="ChEBI" id="CHEBI:15378"/>
        <dbReference type="ChEBI" id="CHEBI:30823"/>
        <dbReference type="ChEBI" id="CHEBI:57287"/>
        <dbReference type="ChEBI" id="CHEBI:57387"/>
    </reaction>
    <physiologicalReaction direction="left-to-right" evidence="14">
        <dbReference type="Rhea" id="RHEA:40140"/>
    </physiologicalReaction>
</comment>
<comment type="catalytic activity">
    <reaction evidence="21">
        <text>decanoyl-CoA + H2O = decanoate + CoA + H(+)</text>
        <dbReference type="Rhea" id="RHEA:40059"/>
        <dbReference type="ChEBI" id="CHEBI:15377"/>
        <dbReference type="ChEBI" id="CHEBI:15378"/>
        <dbReference type="ChEBI" id="CHEBI:27689"/>
        <dbReference type="ChEBI" id="CHEBI:57287"/>
        <dbReference type="ChEBI" id="CHEBI:61430"/>
    </reaction>
    <physiologicalReaction direction="left-to-right" evidence="21">
        <dbReference type="Rhea" id="RHEA:40060"/>
    </physiologicalReaction>
</comment>
<dbReference type="InterPro" id="IPR052365">
    <property type="entry name" value="THEM4/THEM5_acyl-CoA_thioest"/>
</dbReference>
<evidence type="ECO:0000256" key="22">
    <source>
        <dbReference type="ARBA" id="ARBA00048074"/>
    </source>
</evidence>
<evidence type="ECO:0000313" key="26">
    <source>
        <dbReference type="Proteomes" id="UP000287502"/>
    </source>
</evidence>
<dbReference type="GO" id="GO:0016790">
    <property type="term" value="F:thiolester hydrolase activity"/>
    <property type="evidence" value="ECO:0007669"/>
    <property type="project" value="UniProtKB-ARBA"/>
</dbReference>
<organism evidence="25 26">
    <name type="scientific">Geovibrio thiophilus</name>
    <dbReference type="NCBI Taxonomy" id="139438"/>
    <lineage>
        <taxon>Bacteria</taxon>
        <taxon>Pseudomonadati</taxon>
        <taxon>Deferribacterota</taxon>
        <taxon>Deferribacteres</taxon>
        <taxon>Deferribacterales</taxon>
        <taxon>Geovibrionaceae</taxon>
        <taxon>Geovibrio</taxon>
    </lineage>
</organism>
<comment type="catalytic activity">
    <reaction evidence="19">
        <text>octanoyl-CoA + H2O = octanoate + CoA + H(+)</text>
        <dbReference type="Rhea" id="RHEA:30143"/>
        <dbReference type="ChEBI" id="CHEBI:15377"/>
        <dbReference type="ChEBI" id="CHEBI:15378"/>
        <dbReference type="ChEBI" id="CHEBI:25646"/>
        <dbReference type="ChEBI" id="CHEBI:57287"/>
        <dbReference type="ChEBI" id="CHEBI:57386"/>
    </reaction>
    <physiologicalReaction direction="left-to-right" evidence="19">
        <dbReference type="Rhea" id="RHEA:30144"/>
    </physiologicalReaction>
</comment>
<evidence type="ECO:0000256" key="6">
    <source>
        <dbReference type="ARBA" id="ARBA00022703"/>
    </source>
</evidence>
<evidence type="ECO:0000256" key="11">
    <source>
        <dbReference type="ARBA" id="ARBA00023136"/>
    </source>
</evidence>
<dbReference type="EC" id="3.1.2.2" evidence="16"/>
<protein>
    <recommendedName>
        <fullName evidence="17">Acyl-coenzyme A thioesterase THEM4</fullName>
        <ecNumber evidence="16">3.1.2.2</ecNumber>
    </recommendedName>
    <alternativeName>
        <fullName evidence="18">Thioesterase superfamily member 4</fullName>
    </alternativeName>
</protein>
<dbReference type="OrthoDB" id="9792301at2"/>
<evidence type="ECO:0000256" key="20">
    <source>
        <dbReference type="ARBA" id="ARBA00047734"/>
    </source>
</evidence>
<keyword evidence="4" id="KW-1003">Cell membrane</keyword>
<evidence type="ECO:0000256" key="18">
    <source>
        <dbReference type="ARBA" id="ARBA00043210"/>
    </source>
</evidence>
<dbReference type="PANTHER" id="PTHR12418">
    <property type="entry name" value="ACYL-COENZYME A THIOESTERASE THEM4"/>
    <property type="match status" value="1"/>
</dbReference>
<dbReference type="InterPro" id="IPR029069">
    <property type="entry name" value="HotDog_dom_sf"/>
</dbReference>
<comment type="catalytic activity">
    <reaction evidence="20">
        <text>hexadecanoyl-CoA + H2O = hexadecanoate + CoA + H(+)</text>
        <dbReference type="Rhea" id="RHEA:16645"/>
        <dbReference type="ChEBI" id="CHEBI:7896"/>
        <dbReference type="ChEBI" id="CHEBI:15377"/>
        <dbReference type="ChEBI" id="CHEBI:15378"/>
        <dbReference type="ChEBI" id="CHEBI:57287"/>
        <dbReference type="ChEBI" id="CHEBI:57379"/>
        <dbReference type="EC" id="3.1.2.2"/>
    </reaction>
    <physiologicalReaction direction="left-to-right" evidence="20">
        <dbReference type="Rhea" id="RHEA:16646"/>
    </physiologicalReaction>
</comment>
<evidence type="ECO:0000256" key="21">
    <source>
        <dbReference type="ARBA" id="ARBA00047969"/>
    </source>
</evidence>
<dbReference type="Gene3D" id="3.10.129.10">
    <property type="entry name" value="Hotdog Thioesterase"/>
    <property type="match status" value="1"/>
</dbReference>
<accession>A0A3R5XXF0</accession>
<feature type="domain" description="Thioesterase" evidence="24">
    <location>
        <begin position="50"/>
        <end position="112"/>
    </location>
</feature>
<keyword evidence="8" id="KW-0276">Fatty acid metabolism</keyword>
<comment type="catalytic activity">
    <reaction evidence="13">
        <text>(5Z,8Z,11Z,14Z)-eicosatetraenoyl-CoA + H2O = (5Z,8Z,11Z,14Z)-eicosatetraenoate + CoA + H(+)</text>
        <dbReference type="Rhea" id="RHEA:40151"/>
        <dbReference type="ChEBI" id="CHEBI:15377"/>
        <dbReference type="ChEBI" id="CHEBI:15378"/>
        <dbReference type="ChEBI" id="CHEBI:32395"/>
        <dbReference type="ChEBI" id="CHEBI:57287"/>
        <dbReference type="ChEBI" id="CHEBI:57368"/>
    </reaction>
    <physiologicalReaction direction="left-to-right" evidence="13">
        <dbReference type="Rhea" id="RHEA:40152"/>
    </physiologicalReaction>
</comment>
<dbReference type="CDD" id="cd03443">
    <property type="entry name" value="PaaI_thioesterase"/>
    <property type="match status" value="1"/>
</dbReference>
<keyword evidence="9" id="KW-0809">Transit peptide</keyword>
<evidence type="ECO:0000313" key="25">
    <source>
        <dbReference type="EMBL" id="QAR33094.1"/>
    </source>
</evidence>
<name>A0A3R5XXF0_9BACT</name>
<evidence type="ECO:0000256" key="12">
    <source>
        <dbReference type="ARBA" id="ARBA00023273"/>
    </source>
</evidence>
<reference evidence="25 26" key="1">
    <citation type="submission" date="2019-01" db="EMBL/GenBank/DDBJ databases">
        <title>Geovibrio thiophilus DSM 11263, complete genome.</title>
        <authorList>
            <person name="Spring S."/>
            <person name="Bunk B."/>
            <person name="Sproer C."/>
        </authorList>
    </citation>
    <scope>NUCLEOTIDE SEQUENCE [LARGE SCALE GENOMIC DNA]</scope>
    <source>
        <strain evidence="25 26">DSM 11263</strain>
    </source>
</reference>
<dbReference type="GO" id="GO:0006631">
    <property type="term" value="P:fatty acid metabolic process"/>
    <property type="evidence" value="ECO:0007669"/>
    <property type="project" value="UniProtKB-KW"/>
</dbReference>
<sequence length="173" mass="19247">MGIRYYLPHSSGCFICGEENTFGVDARFYVEDGCVKADLCIPARFCGFKGVVHGGIVSALLDECMGWSASVFGTKDTLCFTRNLNVKFRKNTPSETPLTLITSFSGKNRMFYESVGCIKDSEGTVYAEGFGQFIAVPADRMDETMNYLRMDPSLTYHPVFIKIYENWKSGQGG</sequence>
<dbReference type="Pfam" id="PF03061">
    <property type="entry name" value="4HBT"/>
    <property type="match status" value="1"/>
</dbReference>
<comment type="catalytic activity">
    <reaction evidence="22">
        <text>dodecanoyl-CoA + H2O = dodecanoate + CoA + H(+)</text>
        <dbReference type="Rhea" id="RHEA:30135"/>
        <dbReference type="ChEBI" id="CHEBI:15377"/>
        <dbReference type="ChEBI" id="CHEBI:15378"/>
        <dbReference type="ChEBI" id="CHEBI:18262"/>
        <dbReference type="ChEBI" id="CHEBI:57287"/>
        <dbReference type="ChEBI" id="CHEBI:57375"/>
    </reaction>
    <physiologicalReaction direction="left-to-right" evidence="22">
        <dbReference type="Rhea" id="RHEA:30136"/>
    </physiologicalReaction>
</comment>
<evidence type="ECO:0000259" key="24">
    <source>
        <dbReference type="Pfam" id="PF03061"/>
    </source>
</evidence>
<evidence type="ECO:0000256" key="14">
    <source>
        <dbReference type="ARBA" id="ARBA00037002"/>
    </source>
</evidence>
<evidence type="ECO:0000256" key="10">
    <source>
        <dbReference type="ARBA" id="ARBA00023098"/>
    </source>
</evidence>
<proteinExistence type="inferred from homology"/>
<evidence type="ECO:0000256" key="2">
    <source>
        <dbReference type="ARBA" id="ARBA00004496"/>
    </source>
</evidence>
<dbReference type="Proteomes" id="UP000287502">
    <property type="component" value="Chromosome"/>
</dbReference>
<dbReference type="GO" id="GO:0005737">
    <property type="term" value="C:cytoplasm"/>
    <property type="evidence" value="ECO:0007669"/>
    <property type="project" value="UniProtKB-SubCell"/>
</dbReference>
<dbReference type="KEGG" id="gtl:EP073_06655"/>
<evidence type="ECO:0000256" key="17">
    <source>
        <dbReference type="ARBA" id="ARBA00040123"/>
    </source>
</evidence>
<dbReference type="GO" id="GO:0016020">
    <property type="term" value="C:membrane"/>
    <property type="evidence" value="ECO:0007669"/>
    <property type="project" value="UniProtKB-SubCell"/>
</dbReference>
<comment type="subcellular location">
    <subcellularLocation>
        <location evidence="3">Cell projection</location>
        <location evidence="3">Ruffle membrane</location>
    </subcellularLocation>
    <subcellularLocation>
        <location evidence="2">Cytoplasm</location>
    </subcellularLocation>
    <subcellularLocation>
        <location evidence="1">Membrane</location>
        <topology evidence="1">Peripheral membrane protein</topology>
    </subcellularLocation>
</comment>
<dbReference type="EMBL" id="CP035108">
    <property type="protein sequence ID" value="QAR33094.1"/>
    <property type="molecule type" value="Genomic_DNA"/>
</dbReference>
<dbReference type="SUPFAM" id="SSF54637">
    <property type="entry name" value="Thioesterase/thiol ester dehydrase-isomerase"/>
    <property type="match status" value="1"/>
</dbReference>
<evidence type="ECO:0000256" key="19">
    <source>
        <dbReference type="ARBA" id="ARBA00047588"/>
    </source>
</evidence>
<keyword evidence="5" id="KW-0963">Cytoplasm</keyword>
<dbReference type="AlphaFoldDB" id="A0A3R5XXF0"/>
<dbReference type="RefSeq" id="WP_128466380.1">
    <property type="nucleotide sequence ID" value="NZ_CP035108.1"/>
</dbReference>
<keyword evidence="6" id="KW-0053">Apoptosis</keyword>
<evidence type="ECO:0000256" key="15">
    <source>
        <dbReference type="ARBA" id="ARBA00038456"/>
    </source>
</evidence>
<evidence type="ECO:0000256" key="9">
    <source>
        <dbReference type="ARBA" id="ARBA00022946"/>
    </source>
</evidence>
<gene>
    <name evidence="25" type="ORF">EP073_06655</name>
</gene>
<keyword evidence="12" id="KW-0966">Cell projection</keyword>